<evidence type="ECO:0000256" key="1">
    <source>
        <dbReference type="SAM" id="MobiDB-lite"/>
    </source>
</evidence>
<evidence type="ECO:0000313" key="3">
    <source>
        <dbReference type="Proteomes" id="UP000287144"/>
    </source>
</evidence>
<reference evidence="2 3" key="1">
    <citation type="submission" date="2017-06" db="EMBL/GenBank/DDBJ databases">
        <title>Comparative genomic analysis of Ambrosia Fusariam Clade fungi.</title>
        <authorList>
            <person name="Stajich J.E."/>
            <person name="Carrillo J."/>
            <person name="Kijimoto T."/>
            <person name="Eskalen A."/>
            <person name="O'Donnell K."/>
            <person name="Kasson M."/>
        </authorList>
    </citation>
    <scope>NUCLEOTIDE SEQUENCE [LARGE SCALE GENOMIC DNA]</scope>
    <source>
        <strain evidence="2 3">NRRL62579</strain>
    </source>
</reference>
<dbReference type="AlphaFoldDB" id="A0A428U1N2"/>
<evidence type="ECO:0000313" key="2">
    <source>
        <dbReference type="EMBL" id="RSM08146.1"/>
    </source>
</evidence>
<gene>
    <name evidence="2" type="ORF">CEP52_004870</name>
</gene>
<accession>A0A428U1N2</accession>
<keyword evidence="3" id="KW-1185">Reference proteome</keyword>
<feature type="compositionally biased region" description="Polar residues" evidence="1">
    <location>
        <begin position="138"/>
        <end position="151"/>
    </location>
</feature>
<protein>
    <submittedName>
        <fullName evidence="2">Uncharacterized protein</fullName>
    </submittedName>
</protein>
<dbReference type="Proteomes" id="UP000287144">
    <property type="component" value="Unassembled WGS sequence"/>
</dbReference>
<name>A0A428U1N2_9HYPO</name>
<proteinExistence type="predicted"/>
<feature type="region of interest" description="Disordered" evidence="1">
    <location>
        <begin position="127"/>
        <end position="153"/>
    </location>
</feature>
<comment type="caution">
    <text evidence="2">The sequence shown here is derived from an EMBL/GenBank/DDBJ whole genome shotgun (WGS) entry which is preliminary data.</text>
</comment>
<dbReference type="EMBL" id="NKCK01000036">
    <property type="protein sequence ID" value="RSM08146.1"/>
    <property type="molecule type" value="Genomic_DNA"/>
</dbReference>
<sequence length="168" mass="18768">MPRDSSSPGQDDDHAEKAVTLQAFLSTAKEVIPVFTSALARTSLLRSGLSVLQLKLIGLSNPHELLALETPVLTKLSDCLRELFYQLDGLVDKDVQEKARYFHGIVQQHIDSQPNDPELCPEEIAEKRQDQGKRTKWPFQSSKSGSTSENTLLPRVARVRRHGGLLRI</sequence>
<organism evidence="2 3">
    <name type="scientific">Fusarium oligoseptatum</name>
    <dbReference type="NCBI Taxonomy" id="2604345"/>
    <lineage>
        <taxon>Eukaryota</taxon>
        <taxon>Fungi</taxon>
        <taxon>Dikarya</taxon>
        <taxon>Ascomycota</taxon>
        <taxon>Pezizomycotina</taxon>
        <taxon>Sordariomycetes</taxon>
        <taxon>Hypocreomycetidae</taxon>
        <taxon>Hypocreales</taxon>
        <taxon>Nectriaceae</taxon>
        <taxon>Fusarium</taxon>
        <taxon>Fusarium solani species complex</taxon>
    </lineage>
</organism>